<sequence>MFAPIGIFRGFSSLAKNGFLCDLAILLRRHCLYVVRKDTFAKNQNKRGKSKKVNKKKVVFTTSCKHSLLDYSVAVIGRGYACRE</sequence>
<reference evidence="1" key="1">
    <citation type="submission" date="2019-04" db="EMBL/GenBank/DDBJ databases">
        <title>Friends and foes A comparative genomics study of 23 Aspergillus species from section Flavi.</title>
        <authorList>
            <consortium name="DOE Joint Genome Institute"/>
            <person name="Kjaerbolling I."/>
            <person name="Vesth T."/>
            <person name="Frisvad J.C."/>
            <person name="Nybo J.L."/>
            <person name="Theobald S."/>
            <person name="Kildgaard S."/>
            <person name="Isbrandt T."/>
            <person name="Kuo A."/>
            <person name="Sato A."/>
            <person name="Lyhne E.K."/>
            <person name="Kogle M.E."/>
            <person name="Wiebenga A."/>
            <person name="Kun R.S."/>
            <person name="Lubbers R.J."/>
            <person name="Makela M.R."/>
            <person name="Barry K."/>
            <person name="Chovatia M."/>
            <person name="Clum A."/>
            <person name="Daum C."/>
            <person name="Haridas S."/>
            <person name="He G."/>
            <person name="LaButti K."/>
            <person name="Lipzen A."/>
            <person name="Mondo S."/>
            <person name="Riley R."/>
            <person name="Salamov A."/>
            <person name="Simmons B.A."/>
            <person name="Magnuson J.K."/>
            <person name="Henrissat B."/>
            <person name="Mortensen U.H."/>
            <person name="Larsen T.O."/>
            <person name="Devries R.P."/>
            <person name="Grigoriev I.V."/>
            <person name="Machida M."/>
            <person name="Baker S.E."/>
            <person name="Andersen M.R."/>
        </authorList>
    </citation>
    <scope>NUCLEOTIDE SEQUENCE</scope>
    <source>
        <strain evidence="1">CBS 117612</strain>
    </source>
</reference>
<proteinExistence type="predicted"/>
<protein>
    <submittedName>
        <fullName evidence="1">Uncharacterized protein</fullName>
    </submittedName>
</protein>
<organism evidence="1">
    <name type="scientific">Aspergillus arachidicola</name>
    <dbReference type="NCBI Taxonomy" id="656916"/>
    <lineage>
        <taxon>Eukaryota</taxon>
        <taxon>Fungi</taxon>
        <taxon>Dikarya</taxon>
        <taxon>Ascomycota</taxon>
        <taxon>Pezizomycotina</taxon>
        <taxon>Eurotiomycetes</taxon>
        <taxon>Eurotiomycetidae</taxon>
        <taxon>Eurotiales</taxon>
        <taxon>Aspergillaceae</taxon>
        <taxon>Aspergillus</taxon>
        <taxon>Aspergillus subgen. Circumdati</taxon>
    </lineage>
</organism>
<accession>A0A5N6YJB2</accession>
<name>A0A5N6YJB2_9EURO</name>
<dbReference type="EMBL" id="ML737123">
    <property type="protein sequence ID" value="KAE8344666.1"/>
    <property type="molecule type" value="Genomic_DNA"/>
</dbReference>
<dbReference type="OrthoDB" id="5387413at2759"/>
<dbReference type="Proteomes" id="UP000325558">
    <property type="component" value="Unassembled WGS sequence"/>
</dbReference>
<dbReference type="AlphaFoldDB" id="A0A5N6YJB2"/>
<evidence type="ECO:0000313" key="1">
    <source>
        <dbReference type="EMBL" id="KAE8344666.1"/>
    </source>
</evidence>
<gene>
    <name evidence="1" type="ORF">BDV24DRAFT_14206</name>
</gene>